<feature type="non-terminal residue" evidence="1">
    <location>
        <position position="121"/>
    </location>
</feature>
<dbReference type="AlphaFoldDB" id="A0A1B6DC60"/>
<accession>A0A1B6DC60</accession>
<reference evidence="1" key="1">
    <citation type="submission" date="2015-12" db="EMBL/GenBank/DDBJ databases">
        <title>De novo transcriptome assembly of four potential Pierce s Disease insect vectors from Arizona vineyards.</title>
        <authorList>
            <person name="Tassone E.E."/>
        </authorList>
    </citation>
    <scope>NUCLEOTIDE SEQUENCE</scope>
</reference>
<sequence length="121" mass="13680">SENVLLSELINNVIKEKDSNELDFIVKGSNKIGDECLETRKAKKNVNNNEVSVNKVDDNKTIEVEKIKQDSENVLLSELINNVIKEKDSNELDFIVKGSNKIGDECLETRKAKKNANNYEV</sequence>
<feature type="non-terminal residue" evidence="1">
    <location>
        <position position="1"/>
    </location>
</feature>
<dbReference type="EMBL" id="GEDC01014029">
    <property type="protein sequence ID" value="JAS23269.1"/>
    <property type="molecule type" value="Transcribed_RNA"/>
</dbReference>
<gene>
    <name evidence="1" type="ORF">g.28247</name>
</gene>
<evidence type="ECO:0000313" key="1">
    <source>
        <dbReference type="EMBL" id="JAS23269.1"/>
    </source>
</evidence>
<organism evidence="1">
    <name type="scientific">Clastoptera arizonana</name>
    <name type="common">Arizona spittle bug</name>
    <dbReference type="NCBI Taxonomy" id="38151"/>
    <lineage>
        <taxon>Eukaryota</taxon>
        <taxon>Metazoa</taxon>
        <taxon>Ecdysozoa</taxon>
        <taxon>Arthropoda</taxon>
        <taxon>Hexapoda</taxon>
        <taxon>Insecta</taxon>
        <taxon>Pterygota</taxon>
        <taxon>Neoptera</taxon>
        <taxon>Paraneoptera</taxon>
        <taxon>Hemiptera</taxon>
        <taxon>Auchenorrhyncha</taxon>
        <taxon>Cercopoidea</taxon>
        <taxon>Clastopteridae</taxon>
        <taxon>Clastoptera</taxon>
    </lineage>
</organism>
<proteinExistence type="predicted"/>
<name>A0A1B6DC60_9HEMI</name>
<protein>
    <submittedName>
        <fullName evidence="1">Uncharacterized protein</fullName>
    </submittedName>
</protein>